<evidence type="ECO:0000313" key="1">
    <source>
        <dbReference type="EMBL" id="JAH28534.1"/>
    </source>
</evidence>
<reference evidence="1" key="1">
    <citation type="submission" date="2014-11" db="EMBL/GenBank/DDBJ databases">
        <authorList>
            <person name="Amaro Gonzalez C."/>
        </authorList>
    </citation>
    <scope>NUCLEOTIDE SEQUENCE</scope>
</reference>
<dbReference type="AlphaFoldDB" id="A0A0E9RHF2"/>
<organism evidence="1">
    <name type="scientific">Anguilla anguilla</name>
    <name type="common">European freshwater eel</name>
    <name type="synonym">Muraena anguilla</name>
    <dbReference type="NCBI Taxonomy" id="7936"/>
    <lineage>
        <taxon>Eukaryota</taxon>
        <taxon>Metazoa</taxon>
        <taxon>Chordata</taxon>
        <taxon>Craniata</taxon>
        <taxon>Vertebrata</taxon>
        <taxon>Euteleostomi</taxon>
        <taxon>Actinopterygii</taxon>
        <taxon>Neopterygii</taxon>
        <taxon>Teleostei</taxon>
        <taxon>Anguilliformes</taxon>
        <taxon>Anguillidae</taxon>
        <taxon>Anguilla</taxon>
    </lineage>
</organism>
<protein>
    <submittedName>
        <fullName evidence="1">Uncharacterized protein</fullName>
    </submittedName>
</protein>
<reference evidence="1" key="2">
    <citation type="journal article" date="2015" name="Fish Shellfish Immunol.">
        <title>Early steps in the European eel (Anguilla anguilla)-Vibrio vulnificus interaction in the gills: Role of the RtxA13 toxin.</title>
        <authorList>
            <person name="Callol A."/>
            <person name="Pajuelo D."/>
            <person name="Ebbesson L."/>
            <person name="Teles M."/>
            <person name="MacKenzie S."/>
            <person name="Amaro C."/>
        </authorList>
    </citation>
    <scope>NUCLEOTIDE SEQUENCE</scope>
</reference>
<name>A0A0E9RHF2_ANGAN</name>
<sequence>MCQRSRIYIPVHTLGYWYLITNIINFEQVNNLNMALSFAMKH</sequence>
<proteinExistence type="predicted"/>
<accession>A0A0E9RHF2</accession>
<dbReference type="EMBL" id="GBXM01080043">
    <property type="protein sequence ID" value="JAH28534.1"/>
    <property type="molecule type" value="Transcribed_RNA"/>
</dbReference>